<sequence>MIITEITPEGFAKFQTLGGWMSIVMLAQLWQIHTNKGVLFAVTGAKPPHNLSISERKQNPDIKNLFLDLGVNDKKEAEKLGVRIGDMVTPYTEFRTLGNSDFLLSKAIDNRVGVLIVLELLKLLDNNPNIFIGSFTVQEEVGLRGAITSANKIKPSIAIAVDTSVADDVPGDKNVSERVLGKGPQLSIYDSGLVAHKGLRNFVIQLAKENNIPFQEPIPTGGQTDASAIHLQNEGAASIVVSVPTRYIHSHASIVHKKDIDNTIKLLLLLVQKLDDKKVEEILFN</sequence>
<dbReference type="PANTHER" id="PTHR32481">
    <property type="entry name" value="AMINOPEPTIDASE"/>
    <property type="match status" value="1"/>
</dbReference>
<keyword evidence="2" id="KW-0031">Aminopeptidase</keyword>
<gene>
    <name evidence="6" type="ORF">FEF22_001470</name>
</gene>
<dbReference type="EMBL" id="VBRA02000009">
    <property type="protein sequence ID" value="MBP3059453.1"/>
    <property type="molecule type" value="Genomic_DNA"/>
</dbReference>
<dbReference type="SUPFAM" id="SSF101821">
    <property type="entry name" value="Aminopeptidase/glucanase lid domain"/>
    <property type="match status" value="1"/>
</dbReference>
<name>A0ABS5BIN8_9MOLU</name>
<proteinExistence type="inferred from homology"/>
<dbReference type="PANTHER" id="PTHR32481:SF0">
    <property type="entry name" value="AMINOPEPTIDASE YPDE-RELATED"/>
    <property type="match status" value="1"/>
</dbReference>
<evidence type="ECO:0000256" key="5">
    <source>
        <dbReference type="ARBA" id="ARBA00022801"/>
    </source>
</evidence>
<evidence type="ECO:0000313" key="6">
    <source>
        <dbReference type="EMBL" id="MBP3059453.1"/>
    </source>
</evidence>
<dbReference type="Gene3D" id="2.40.30.40">
    <property type="entry name" value="Peptidase M42, domain 2"/>
    <property type="match status" value="1"/>
</dbReference>
<dbReference type="InterPro" id="IPR023367">
    <property type="entry name" value="Peptidase_M42_dom2"/>
</dbReference>
<dbReference type="InterPro" id="IPR051464">
    <property type="entry name" value="Peptidase_M42_aminopept"/>
</dbReference>
<dbReference type="Pfam" id="PF05343">
    <property type="entry name" value="Peptidase_M42"/>
    <property type="match status" value="1"/>
</dbReference>
<protein>
    <submittedName>
        <fullName evidence="6">Peptidase M28</fullName>
    </submittedName>
</protein>
<evidence type="ECO:0000256" key="4">
    <source>
        <dbReference type="ARBA" id="ARBA00022723"/>
    </source>
</evidence>
<dbReference type="RefSeq" id="WP_138108026.1">
    <property type="nucleotide sequence ID" value="NZ_VBRA02000009.1"/>
</dbReference>
<accession>A0ABS5BIN8</accession>
<dbReference type="SUPFAM" id="SSF53187">
    <property type="entry name" value="Zn-dependent exopeptidases"/>
    <property type="match status" value="1"/>
</dbReference>
<keyword evidence="5" id="KW-0378">Hydrolase</keyword>
<evidence type="ECO:0000313" key="7">
    <source>
        <dbReference type="Proteomes" id="UP001192346"/>
    </source>
</evidence>
<dbReference type="InterPro" id="IPR008007">
    <property type="entry name" value="Peptidase_M42"/>
</dbReference>
<dbReference type="Proteomes" id="UP001192346">
    <property type="component" value="Unassembled WGS sequence"/>
</dbReference>
<evidence type="ECO:0000256" key="3">
    <source>
        <dbReference type="ARBA" id="ARBA00022670"/>
    </source>
</evidence>
<dbReference type="Gene3D" id="3.40.630.10">
    <property type="entry name" value="Zn peptidases"/>
    <property type="match status" value="1"/>
</dbReference>
<comment type="similarity">
    <text evidence="1">Belongs to the peptidase M42 family.</text>
</comment>
<keyword evidence="7" id="KW-1185">Reference proteome</keyword>
<keyword evidence="4" id="KW-0479">Metal-binding</keyword>
<evidence type="ECO:0000256" key="2">
    <source>
        <dbReference type="ARBA" id="ARBA00022438"/>
    </source>
</evidence>
<comment type="caution">
    <text evidence="6">The sequence shown here is derived from an EMBL/GenBank/DDBJ whole genome shotgun (WGS) entry which is preliminary data.</text>
</comment>
<organism evidence="6 7">
    <name type="scientific">Texas Phoenix palm phytoplasma</name>
    <dbReference type="NCBI Taxonomy" id="176709"/>
    <lineage>
        <taxon>Bacteria</taxon>
        <taxon>Bacillati</taxon>
        <taxon>Mycoplasmatota</taxon>
        <taxon>Mollicutes</taxon>
        <taxon>Acholeplasmatales</taxon>
        <taxon>Acholeplasmataceae</taxon>
        <taxon>Candidatus Phytoplasma</taxon>
        <taxon>16SrIV (Coconut lethal yellows group)</taxon>
    </lineage>
</organism>
<keyword evidence="3" id="KW-0645">Protease</keyword>
<reference evidence="6" key="1">
    <citation type="submission" date="2019-10" db="EMBL/GenBank/DDBJ databases">
        <title>Whole Genome Sequencing and Characterization of Texas Phoenix Palm Decline Phytoplasma Belongs to Lethal Yellowing (16SrIV) Group.</title>
        <authorList>
            <person name="Bao M."/>
        </authorList>
    </citation>
    <scope>NUCLEOTIDE SEQUENCE [LARGE SCALE GENOMIC DNA]</scope>
    <source>
        <strain evidence="6">ACPD</strain>
    </source>
</reference>
<evidence type="ECO:0000256" key="1">
    <source>
        <dbReference type="ARBA" id="ARBA00006272"/>
    </source>
</evidence>